<evidence type="ECO:0000313" key="2">
    <source>
        <dbReference type="EMBL" id="KAA6302204.1"/>
    </source>
</evidence>
<dbReference type="AlphaFoldDB" id="A0A5M8P1C7"/>
<dbReference type="PANTHER" id="PTHR11319">
    <property type="entry name" value="G PROTEIN-COUPLED RECEPTOR-RELATED"/>
    <property type="match status" value="1"/>
</dbReference>
<dbReference type="Proteomes" id="UP000324575">
    <property type="component" value="Unassembled WGS sequence"/>
</dbReference>
<gene>
    <name evidence="2" type="ORF">EZS26_001564</name>
</gene>
<dbReference type="InterPro" id="IPR011050">
    <property type="entry name" value="Pectin_lyase_fold/virulence"/>
</dbReference>
<organism evidence="2 3">
    <name type="scientific">Candidatus Ordinivivax streblomastigis</name>
    <dbReference type="NCBI Taxonomy" id="2540710"/>
    <lineage>
        <taxon>Bacteria</taxon>
        <taxon>Pseudomonadati</taxon>
        <taxon>Bacteroidota</taxon>
        <taxon>Bacteroidia</taxon>
        <taxon>Bacteroidales</taxon>
        <taxon>Candidatus Ordinivivax</taxon>
    </lineage>
</organism>
<sequence>MKKKISFRLACAILCMSCTLLQAKDLYLSTSGADTNNGLSAATPFATISRAFTVADANDVIHVSGFIDITKEPQSDITSNDLLMDGTKALTVNGITYNTWNAVNGTNGVKPLAKAVAVIGDDKETCGFDGNYRSRLFKIDRRAEAEILGRGPYVFKNLTFQHGNNSGSNDSGGAIYLRNIENISFENCAFDLNFGVANGTSSVRGGAFFISQPETGATVFKNCEFTDNEAPEGAAIYILNGTLNMSDCIFYGNENENIPNSKGGAFCIFPNEDNPPVLNIERCQFIDNHAGQYGGVAYYREGGNAVDKVAKITFRECSMTGNAANQEENGDAGAFYIHNESAFITLDFSIINSTLYNNTAVRTGGALLADYAVEGSTLNIINTTITGNKSLTGLNAGYTGGLRFTDTAILLKKNIYNSIIEGNTTGDEELPSDVTGQGSSHFIPEFNATLANSYIGMIACDDFDPATAIHCVLNYAPEKQAGLIDDVDESIEEYGCIPLKEDAATVAAGDAKYLKDLGIYTDQQGHIRSFANDQCSIGAVEAGSGRSIPTINANALLIYTDNKTLFISGAIQGTIDIHLYSAAGLHLKAITDVAAQRAYPLDELQSGLYIATVQAGNQRFAQKIFIP</sequence>
<dbReference type="InterPro" id="IPR012334">
    <property type="entry name" value="Pectin_lyas_fold"/>
</dbReference>
<dbReference type="EMBL" id="SNRX01000009">
    <property type="protein sequence ID" value="KAA6302204.1"/>
    <property type="molecule type" value="Genomic_DNA"/>
</dbReference>
<evidence type="ECO:0000313" key="3">
    <source>
        <dbReference type="Proteomes" id="UP000324575"/>
    </source>
</evidence>
<keyword evidence="1" id="KW-0732">Signal</keyword>
<evidence type="ECO:0000256" key="1">
    <source>
        <dbReference type="SAM" id="SignalP"/>
    </source>
</evidence>
<protein>
    <submittedName>
        <fullName evidence="2">Uncharacterized protein</fullName>
    </submittedName>
</protein>
<feature type="signal peptide" evidence="1">
    <location>
        <begin position="1"/>
        <end position="23"/>
    </location>
</feature>
<reference evidence="2 3" key="1">
    <citation type="submission" date="2019-03" db="EMBL/GenBank/DDBJ databases">
        <title>Single cell metagenomics reveals metabolic interactions within the superorganism composed of flagellate Streblomastix strix and complex community of Bacteroidetes bacteria on its surface.</title>
        <authorList>
            <person name="Treitli S.C."/>
            <person name="Kolisko M."/>
            <person name="Husnik F."/>
            <person name="Keeling P."/>
            <person name="Hampl V."/>
        </authorList>
    </citation>
    <scope>NUCLEOTIDE SEQUENCE [LARGE SCALE GENOMIC DNA]</scope>
    <source>
        <strain evidence="2">St1</strain>
    </source>
</reference>
<dbReference type="SUPFAM" id="SSF51126">
    <property type="entry name" value="Pectin lyase-like"/>
    <property type="match status" value="1"/>
</dbReference>
<dbReference type="PANTHER" id="PTHR11319:SF35">
    <property type="entry name" value="OUTER MEMBRANE PROTEIN PMPC-RELATED"/>
    <property type="match status" value="1"/>
</dbReference>
<comment type="caution">
    <text evidence="2">The sequence shown here is derived from an EMBL/GenBank/DDBJ whole genome shotgun (WGS) entry which is preliminary data.</text>
</comment>
<dbReference type="Gene3D" id="2.160.20.10">
    <property type="entry name" value="Single-stranded right-handed beta-helix, Pectin lyase-like"/>
    <property type="match status" value="1"/>
</dbReference>
<proteinExistence type="predicted"/>
<feature type="chain" id="PRO_5024422264" evidence="1">
    <location>
        <begin position="24"/>
        <end position="627"/>
    </location>
</feature>
<name>A0A5M8P1C7_9BACT</name>
<accession>A0A5M8P1C7</accession>